<name>A0A0A2WGN2_9GAMM</name>
<reference evidence="1 2" key="1">
    <citation type="submission" date="2014-09" db="EMBL/GenBank/DDBJ databases">
        <title>Genome sequences of Lysobacter dokdonensis DS-58.</title>
        <authorList>
            <person name="Kim J.F."/>
            <person name="Kwak M.-J."/>
        </authorList>
    </citation>
    <scope>NUCLEOTIDE SEQUENCE [LARGE SCALE GENOMIC DNA]</scope>
    <source>
        <strain evidence="1 2">DS-58</strain>
    </source>
</reference>
<dbReference type="EMBL" id="JRKJ01000008">
    <property type="protein sequence ID" value="KGQ19346.1"/>
    <property type="molecule type" value="Genomic_DNA"/>
</dbReference>
<organism evidence="1 2">
    <name type="scientific">Lysobacter dokdonensis DS-58</name>
    <dbReference type="NCBI Taxonomy" id="1300345"/>
    <lineage>
        <taxon>Bacteria</taxon>
        <taxon>Pseudomonadati</taxon>
        <taxon>Pseudomonadota</taxon>
        <taxon>Gammaproteobacteria</taxon>
        <taxon>Lysobacterales</taxon>
        <taxon>Lysobacteraceae</taxon>
        <taxon>Noviluteimonas</taxon>
    </lineage>
</organism>
<sequence>MRGFPRCFLVRGSRSGPRPRILGLRRHRERQSDRECRPLQSTLVCYERHARSPFPTCGGRWPAAARPTATRL</sequence>
<proteinExistence type="predicted"/>
<comment type="caution">
    <text evidence="1">The sequence shown here is derived from an EMBL/GenBank/DDBJ whole genome shotgun (WGS) entry which is preliminary data.</text>
</comment>
<dbReference type="AlphaFoldDB" id="A0A0A2WGN2"/>
<evidence type="ECO:0000313" key="2">
    <source>
        <dbReference type="Proteomes" id="UP000030518"/>
    </source>
</evidence>
<accession>A0A0A2WGN2</accession>
<evidence type="ECO:0000313" key="1">
    <source>
        <dbReference type="EMBL" id="KGQ19346.1"/>
    </source>
</evidence>
<protein>
    <submittedName>
        <fullName evidence="1">Uncharacterized protein</fullName>
    </submittedName>
</protein>
<dbReference type="Proteomes" id="UP000030518">
    <property type="component" value="Unassembled WGS sequence"/>
</dbReference>
<keyword evidence="2" id="KW-1185">Reference proteome</keyword>
<gene>
    <name evidence="1" type="ORF">LF41_2996</name>
</gene>